<dbReference type="GO" id="GO:0043755">
    <property type="term" value="F:alpha-ribazole phosphatase activity"/>
    <property type="evidence" value="ECO:0007669"/>
    <property type="project" value="UniProtKB-UniRule"/>
</dbReference>
<dbReference type="EC" id="3.1.3.73" evidence="1"/>
<evidence type="ECO:0000313" key="2">
    <source>
        <dbReference type="EMBL" id="SHF91346.1"/>
    </source>
</evidence>
<dbReference type="CDD" id="cd07067">
    <property type="entry name" value="HP_PGM_like"/>
    <property type="match status" value="1"/>
</dbReference>
<keyword evidence="3" id="KW-1185">Reference proteome</keyword>
<sequence length="176" mass="20164">MELFFVRHTSVNVPKGICYGQSNVPVCETFEEEAEAVKLMLAGVQFEAVYSSPLSRCRKLARYCGFEDRMVLSDRLKEMYFGEWEMKEWHNIDDGKISLWYEDWINHPAEGGESFRMLYGRVASFIDEIKVADFSNVLIFAHGGVINCARVYAGITTFDKAFDSTPAYGEIVRIKI</sequence>
<dbReference type="EMBL" id="FQUC01000012">
    <property type="protein sequence ID" value="SHF91346.1"/>
    <property type="molecule type" value="Genomic_DNA"/>
</dbReference>
<reference evidence="3" key="1">
    <citation type="submission" date="2016-11" db="EMBL/GenBank/DDBJ databases">
        <authorList>
            <person name="Varghese N."/>
            <person name="Submissions S."/>
        </authorList>
    </citation>
    <scope>NUCLEOTIDE SEQUENCE [LARGE SCALE GENOMIC DNA]</scope>
    <source>
        <strain evidence="3">DSM 27370</strain>
    </source>
</reference>
<dbReference type="InterPro" id="IPR013078">
    <property type="entry name" value="His_Pase_superF_clade-1"/>
</dbReference>
<dbReference type="GO" id="GO:0005737">
    <property type="term" value="C:cytoplasm"/>
    <property type="evidence" value="ECO:0007669"/>
    <property type="project" value="TreeGrafter"/>
</dbReference>
<dbReference type="AlphaFoldDB" id="A0A1M5FIM5"/>
<dbReference type="NCBIfam" id="TIGR03162">
    <property type="entry name" value="ribazole_cobC"/>
    <property type="match status" value="1"/>
</dbReference>
<evidence type="ECO:0000256" key="1">
    <source>
        <dbReference type="NCBIfam" id="TIGR03162"/>
    </source>
</evidence>
<dbReference type="Gene3D" id="3.40.50.1240">
    <property type="entry name" value="Phosphoglycerate mutase-like"/>
    <property type="match status" value="1"/>
</dbReference>
<dbReference type="SUPFAM" id="SSF53254">
    <property type="entry name" value="Phosphoglycerate mutase-like"/>
    <property type="match status" value="1"/>
</dbReference>
<gene>
    <name evidence="2" type="ORF">SAMN05444362_1129</name>
</gene>
<dbReference type="PANTHER" id="PTHR48100:SF59">
    <property type="entry name" value="ADENOSYLCOBALAMIN_ALPHA-RIBAZOLE PHOSPHATASE"/>
    <property type="match status" value="1"/>
</dbReference>
<name>A0A1M5FIM5_9BACT</name>
<dbReference type="PANTHER" id="PTHR48100">
    <property type="entry name" value="BROAD-SPECIFICITY PHOSPHATASE YOR283W-RELATED"/>
    <property type="match status" value="1"/>
</dbReference>
<dbReference type="Pfam" id="PF00300">
    <property type="entry name" value="His_Phos_1"/>
    <property type="match status" value="1"/>
</dbReference>
<dbReference type="RefSeq" id="WP_062180975.1">
    <property type="nucleotide sequence ID" value="NZ_BBXL01000011.1"/>
</dbReference>
<dbReference type="InterPro" id="IPR050275">
    <property type="entry name" value="PGM_Phosphatase"/>
</dbReference>
<dbReference type="OrthoDB" id="9782128at2"/>
<dbReference type="Proteomes" id="UP000184480">
    <property type="component" value="Unassembled WGS sequence"/>
</dbReference>
<evidence type="ECO:0000313" key="3">
    <source>
        <dbReference type="Proteomes" id="UP000184480"/>
    </source>
</evidence>
<dbReference type="SMART" id="SM00855">
    <property type="entry name" value="PGAM"/>
    <property type="match status" value="1"/>
</dbReference>
<organism evidence="2 3">
    <name type="scientific">Dysgonomonas macrotermitis</name>
    <dbReference type="NCBI Taxonomy" id="1346286"/>
    <lineage>
        <taxon>Bacteria</taxon>
        <taxon>Pseudomonadati</taxon>
        <taxon>Bacteroidota</taxon>
        <taxon>Bacteroidia</taxon>
        <taxon>Bacteroidales</taxon>
        <taxon>Dysgonomonadaceae</taxon>
        <taxon>Dysgonomonas</taxon>
    </lineage>
</organism>
<accession>A0A1M5FIM5</accession>
<proteinExistence type="predicted"/>
<dbReference type="InterPro" id="IPR017578">
    <property type="entry name" value="Ribazole_CobC"/>
</dbReference>
<protein>
    <recommendedName>
        <fullName evidence="1">Alpha-ribazole phosphatase</fullName>
        <ecNumber evidence="1">3.1.3.73</ecNumber>
    </recommendedName>
</protein>
<dbReference type="GO" id="GO:0009236">
    <property type="term" value="P:cobalamin biosynthetic process"/>
    <property type="evidence" value="ECO:0007669"/>
    <property type="project" value="UniProtKB-UniRule"/>
</dbReference>
<dbReference type="STRING" id="1346286.SAMN05444362_1129"/>
<dbReference type="InterPro" id="IPR029033">
    <property type="entry name" value="His_PPase_superfam"/>
</dbReference>